<dbReference type="Pfam" id="PF05089">
    <property type="entry name" value="NAGLU"/>
    <property type="match status" value="1"/>
</dbReference>
<feature type="non-terminal residue" evidence="2">
    <location>
        <position position="169"/>
    </location>
</feature>
<organism evidence="2 3">
    <name type="scientific">Euroglyphus maynei</name>
    <name type="common">Mayne's house dust mite</name>
    <dbReference type="NCBI Taxonomy" id="6958"/>
    <lineage>
        <taxon>Eukaryota</taxon>
        <taxon>Metazoa</taxon>
        <taxon>Ecdysozoa</taxon>
        <taxon>Arthropoda</taxon>
        <taxon>Chelicerata</taxon>
        <taxon>Arachnida</taxon>
        <taxon>Acari</taxon>
        <taxon>Acariformes</taxon>
        <taxon>Sarcoptiformes</taxon>
        <taxon>Astigmata</taxon>
        <taxon>Psoroptidia</taxon>
        <taxon>Analgoidea</taxon>
        <taxon>Pyroglyphidae</taxon>
        <taxon>Pyroglyphinae</taxon>
        <taxon>Euroglyphus</taxon>
    </lineage>
</organism>
<dbReference type="PANTHER" id="PTHR12872:SF1">
    <property type="entry name" value="ALPHA-N-ACETYLGLUCOSAMINIDASE"/>
    <property type="match status" value="1"/>
</dbReference>
<dbReference type="EMBL" id="MUJZ01060493">
    <property type="protein sequence ID" value="OTF71542.1"/>
    <property type="molecule type" value="Genomic_DNA"/>
</dbReference>
<evidence type="ECO:0000313" key="3">
    <source>
        <dbReference type="Proteomes" id="UP000194236"/>
    </source>
</evidence>
<evidence type="ECO:0000259" key="1">
    <source>
        <dbReference type="Pfam" id="PF05089"/>
    </source>
</evidence>
<dbReference type="PANTHER" id="PTHR12872">
    <property type="entry name" value="ALPHA-N-ACETYLGLUCOSAMINIDASE"/>
    <property type="match status" value="1"/>
</dbReference>
<dbReference type="InterPro" id="IPR024733">
    <property type="entry name" value="NAGLU_tim-barrel"/>
</dbReference>
<dbReference type="InterPro" id="IPR007781">
    <property type="entry name" value="NAGLU"/>
</dbReference>
<dbReference type="AlphaFoldDB" id="A0A1Y3AST3"/>
<feature type="domain" description="Alpha-N-acetylglucosaminidase tim-barrel" evidence="1">
    <location>
        <begin position="1"/>
        <end position="115"/>
    </location>
</feature>
<comment type="caution">
    <text evidence="2">The sequence shown here is derived from an EMBL/GenBank/DDBJ whole genome shotgun (WGS) entry which is preliminary data.</text>
</comment>
<proteinExistence type="predicted"/>
<accession>A0A1Y3AST3</accession>
<protein>
    <submittedName>
        <fullName evidence="2">Alpha-N-acetylglucosaminidase-like protein</fullName>
    </submittedName>
</protein>
<name>A0A1Y3AST3_EURMA</name>
<dbReference type="Gene3D" id="3.20.20.80">
    <property type="entry name" value="Glycosidases"/>
    <property type="match status" value="1"/>
</dbReference>
<reference evidence="2 3" key="1">
    <citation type="submission" date="2017-03" db="EMBL/GenBank/DDBJ databases">
        <title>Genome Survey of Euroglyphus maynei.</title>
        <authorList>
            <person name="Arlian L.G."/>
            <person name="Morgan M.S."/>
            <person name="Rider S.D."/>
        </authorList>
    </citation>
    <scope>NUCLEOTIDE SEQUENCE [LARGE SCALE GENOMIC DNA]</scope>
    <source>
        <strain evidence="2">Arlian Lab</strain>
        <tissue evidence="2">Whole body</tissue>
    </source>
</reference>
<keyword evidence="3" id="KW-1185">Reference proteome</keyword>
<evidence type="ECO:0000313" key="2">
    <source>
        <dbReference type="EMBL" id="OTF71542.1"/>
    </source>
</evidence>
<dbReference type="OrthoDB" id="64736at2759"/>
<dbReference type="Proteomes" id="UP000194236">
    <property type="component" value="Unassembled WGS sequence"/>
</dbReference>
<gene>
    <name evidence="2" type="ORF">BLA29_012383</name>
</gene>
<sequence length="169" mass="20147">MQGWLFSNEPSFWKQKQVEALVTSVPNGRIIILDLFSEIIPVYPKFNGYYDQPFIWCMLHNFGGTHGMYGALNRINNEFYRARNSYKNLLGIGLTMEGIEQNDIVYDYMTETTWYDRQPDMIEWFSHYVRRRYGFVDKFIGTELLDQAWQLLRISVYTDPIGIRNHGRY</sequence>